<dbReference type="InterPro" id="IPR036116">
    <property type="entry name" value="FN3_sf"/>
</dbReference>
<dbReference type="InterPro" id="IPR050991">
    <property type="entry name" value="ECM_Regulatory_Proteins"/>
</dbReference>
<keyword evidence="1" id="KW-0677">Repeat</keyword>
<dbReference type="PANTHER" id="PTHR46708:SF2">
    <property type="entry name" value="FIBRONECTIN TYPE-III DOMAIN-CONTAINING PROTEIN"/>
    <property type="match status" value="1"/>
</dbReference>
<proteinExistence type="predicted"/>
<gene>
    <name evidence="4" type="ORF">FBUS_01029</name>
</gene>
<sequence>MFRSTQVSRLTLLIQLLLLLAQFSDANTSFDFPRNFTVNQRDGKVHLSWSRVSNANQYRIRVFNNSSVVYYEETSGDEQKSMISLAPCVQYLIELCAVNDTLGYSEPVVEIFTPFAPKPPPPMNATVVPDVFIHKQVITWDSPFGTEPTCNLEFLIQYYFGTGVIVVSSTKQTSYRMNQLSANTIIHFDIRTRYQHYGLQENISDLNLTPLGGNKIEVTWKSPNGTEFFFGYHSSDNEHKRIRLPKYTDKYIINSARACVWYTVWIVMLTATTNSNPVTRSVHLQPTAVPNKPTILLLEPECNSVVIFWSSGPPGEIVKIYQIKIIDVITNQQRDYAVLFPRIDVIDLECDRAYVVTISARNACGLSDESEPIYFIAGNQVSPSPVEWIELKPTDSKLTVSWSGYQPTSVDLEYVVELNSVFPPPEISETKRTSNNSVVFYRLPPSPSVPQNVSAIHVNDTSHHISWTEVRGIPPDCHLYYEMRVSAVSGKWNTTYQVNGNEIVVHNLNYSEKYEYYLRSRTVRDEVLSEFTSAVTLANSPCEFVVYP</sequence>
<evidence type="ECO:0000256" key="2">
    <source>
        <dbReference type="SAM" id="SignalP"/>
    </source>
</evidence>
<dbReference type="InterPro" id="IPR003961">
    <property type="entry name" value="FN3_dom"/>
</dbReference>
<dbReference type="Proteomes" id="UP000728185">
    <property type="component" value="Unassembled WGS sequence"/>
</dbReference>
<dbReference type="CDD" id="cd00063">
    <property type="entry name" value="FN3"/>
    <property type="match status" value="1"/>
</dbReference>
<evidence type="ECO:0000256" key="1">
    <source>
        <dbReference type="ARBA" id="ARBA00022737"/>
    </source>
</evidence>
<reference evidence="4" key="1">
    <citation type="submission" date="2019-05" db="EMBL/GenBank/DDBJ databases">
        <title>Annotation for the trematode Fasciolopsis buski.</title>
        <authorList>
            <person name="Choi Y.-J."/>
        </authorList>
    </citation>
    <scope>NUCLEOTIDE SEQUENCE</scope>
    <source>
        <strain evidence="4">HT</strain>
        <tissue evidence="4">Whole worm</tissue>
    </source>
</reference>
<name>A0A8E0S421_9TREM</name>
<dbReference type="OrthoDB" id="6237048at2759"/>
<dbReference type="Pfam" id="PF00041">
    <property type="entry name" value="fn3"/>
    <property type="match status" value="1"/>
</dbReference>
<accession>A0A8E0S421</accession>
<comment type="caution">
    <text evidence="4">The sequence shown here is derived from an EMBL/GenBank/DDBJ whole genome shotgun (WGS) entry which is preliminary data.</text>
</comment>
<dbReference type="SMART" id="SM00060">
    <property type="entry name" value="FN3"/>
    <property type="match status" value="5"/>
</dbReference>
<protein>
    <recommendedName>
        <fullName evidence="3">Fibronectin type-III domain-containing protein</fullName>
    </recommendedName>
</protein>
<dbReference type="AlphaFoldDB" id="A0A8E0S421"/>
<feature type="chain" id="PRO_5034110288" description="Fibronectin type-III domain-containing protein" evidence="2">
    <location>
        <begin position="27"/>
        <end position="548"/>
    </location>
</feature>
<feature type="domain" description="Fibronectin type-III" evidence="3">
    <location>
        <begin position="449"/>
        <end position="542"/>
    </location>
</feature>
<dbReference type="Gene3D" id="2.60.40.10">
    <property type="entry name" value="Immunoglobulins"/>
    <property type="match status" value="3"/>
</dbReference>
<keyword evidence="5" id="KW-1185">Reference proteome</keyword>
<feature type="signal peptide" evidence="2">
    <location>
        <begin position="1"/>
        <end position="26"/>
    </location>
</feature>
<organism evidence="4 5">
    <name type="scientific">Fasciolopsis buskii</name>
    <dbReference type="NCBI Taxonomy" id="27845"/>
    <lineage>
        <taxon>Eukaryota</taxon>
        <taxon>Metazoa</taxon>
        <taxon>Spiralia</taxon>
        <taxon>Lophotrochozoa</taxon>
        <taxon>Platyhelminthes</taxon>
        <taxon>Trematoda</taxon>
        <taxon>Digenea</taxon>
        <taxon>Plagiorchiida</taxon>
        <taxon>Echinostomata</taxon>
        <taxon>Echinostomatoidea</taxon>
        <taxon>Fasciolidae</taxon>
        <taxon>Fasciolopsis</taxon>
    </lineage>
</organism>
<evidence type="ECO:0000313" key="5">
    <source>
        <dbReference type="Proteomes" id="UP000728185"/>
    </source>
</evidence>
<dbReference type="InterPro" id="IPR013783">
    <property type="entry name" value="Ig-like_fold"/>
</dbReference>
<feature type="domain" description="Fibronectin type-III" evidence="3">
    <location>
        <begin position="289"/>
        <end position="380"/>
    </location>
</feature>
<evidence type="ECO:0000313" key="4">
    <source>
        <dbReference type="EMBL" id="KAA0197399.1"/>
    </source>
</evidence>
<dbReference type="PROSITE" id="PS50853">
    <property type="entry name" value="FN3"/>
    <property type="match status" value="2"/>
</dbReference>
<keyword evidence="2" id="KW-0732">Signal</keyword>
<dbReference type="SUPFAM" id="SSF49265">
    <property type="entry name" value="Fibronectin type III"/>
    <property type="match status" value="3"/>
</dbReference>
<dbReference type="PANTHER" id="PTHR46708">
    <property type="entry name" value="TENASCIN"/>
    <property type="match status" value="1"/>
</dbReference>
<evidence type="ECO:0000259" key="3">
    <source>
        <dbReference type="PROSITE" id="PS50853"/>
    </source>
</evidence>
<dbReference type="EMBL" id="LUCM01002402">
    <property type="protein sequence ID" value="KAA0197399.1"/>
    <property type="molecule type" value="Genomic_DNA"/>
</dbReference>